<name>A0A8H4ZU73_9HYPO</name>
<keyword evidence="3" id="KW-1185">Reference proteome</keyword>
<dbReference type="PROSITE" id="PS50142">
    <property type="entry name" value="RNASE_3_2"/>
    <property type="match status" value="1"/>
</dbReference>
<dbReference type="CDD" id="cd00593">
    <property type="entry name" value="RIBOc"/>
    <property type="match status" value="1"/>
</dbReference>
<feature type="domain" description="RNase III" evidence="1">
    <location>
        <begin position="11"/>
        <end position="142"/>
    </location>
</feature>
<dbReference type="Pfam" id="PF14622">
    <property type="entry name" value="Ribonucleas_3_3"/>
    <property type="match status" value="1"/>
</dbReference>
<proteinExistence type="predicted"/>
<dbReference type="GO" id="GO:0006396">
    <property type="term" value="P:RNA processing"/>
    <property type="evidence" value="ECO:0007669"/>
    <property type="project" value="InterPro"/>
</dbReference>
<organism evidence="2 3">
    <name type="scientific">Fusarium anthophilum</name>
    <dbReference type="NCBI Taxonomy" id="48485"/>
    <lineage>
        <taxon>Eukaryota</taxon>
        <taxon>Fungi</taxon>
        <taxon>Dikarya</taxon>
        <taxon>Ascomycota</taxon>
        <taxon>Pezizomycotina</taxon>
        <taxon>Sordariomycetes</taxon>
        <taxon>Hypocreomycetidae</taxon>
        <taxon>Hypocreales</taxon>
        <taxon>Nectriaceae</taxon>
        <taxon>Fusarium</taxon>
        <taxon>Fusarium fujikuroi species complex</taxon>
    </lineage>
</organism>
<evidence type="ECO:0000259" key="1">
    <source>
        <dbReference type="PROSITE" id="PS50142"/>
    </source>
</evidence>
<dbReference type="InterPro" id="IPR000999">
    <property type="entry name" value="RNase_III_dom"/>
</dbReference>
<protein>
    <recommendedName>
        <fullName evidence="1">RNase III domain-containing protein</fullName>
    </recommendedName>
</protein>
<dbReference type="EMBL" id="JABEVY010000050">
    <property type="protein sequence ID" value="KAF5252836.1"/>
    <property type="molecule type" value="Genomic_DNA"/>
</dbReference>
<evidence type="ECO:0000313" key="3">
    <source>
        <dbReference type="Proteomes" id="UP000573603"/>
    </source>
</evidence>
<reference evidence="2 3" key="1">
    <citation type="journal article" date="2020" name="BMC Genomics">
        <title>Correction to: Identification and distribution of gene clusters required for synthesis of sphingolipid metabolism inhibitors in diverse species of the filamentous fungus Fusarium.</title>
        <authorList>
            <person name="Kim H.S."/>
            <person name="Lohmar J.M."/>
            <person name="Busman M."/>
            <person name="Brown D.W."/>
            <person name="Naumann T.A."/>
            <person name="Divon H.H."/>
            <person name="Lysoe E."/>
            <person name="Uhlig S."/>
            <person name="Proctor R.H."/>
        </authorList>
    </citation>
    <scope>NUCLEOTIDE SEQUENCE [LARGE SCALE GENOMIC DNA]</scope>
    <source>
        <strain evidence="2 3">NRRL 25214</strain>
    </source>
</reference>
<accession>A0A8H4ZU73</accession>
<dbReference type="InterPro" id="IPR036389">
    <property type="entry name" value="RNase_III_sf"/>
</dbReference>
<dbReference type="Gene3D" id="1.10.1520.10">
    <property type="entry name" value="Ribonuclease III domain"/>
    <property type="match status" value="1"/>
</dbReference>
<comment type="caution">
    <text evidence="2">The sequence shown here is derived from an EMBL/GenBank/DDBJ whole genome shotgun (WGS) entry which is preliminary data.</text>
</comment>
<evidence type="ECO:0000313" key="2">
    <source>
        <dbReference type="EMBL" id="KAF5252836.1"/>
    </source>
</evidence>
<sequence>MTSCPRFSRKVAECESIIAYEFNFKSLCAQALNTAADSMSVCVMDGSFKKMPKNDRLAVYGDAAAAAYLCSLWIKGGLPKRDQDCWTTLRRDLISNENLTRVGREKGLHKCINMNGGTTRVSSGMVATTVEAILGAVEIDGGRDALAQVMNRLGLAQHGLLSSVPSQLPRDSSMFPTHDPEFCLGNLLKRSQERVPLRATSRDASISSGTSVARLASHSDSVLTSLEKLFRRAFWIMDWEYGGIPR</sequence>
<dbReference type="SUPFAM" id="SSF69065">
    <property type="entry name" value="RNase III domain-like"/>
    <property type="match status" value="1"/>
</dbReference>
<dbReference type="GO" id="GO:0004525">
    <property type="term" value="F:ribonuclease III activity"/>
    <property type="evidence" value="ECO:0007669"/>
    <property type="project" value="InterPro"/>
</dbReference>
<gene>
    <name evidence="2" type="ORF">FANTH_2160</name>
</gene>
<dbReference type="AlphaFoldDB" id="A0A8H4ZU73"/>
<dbReference type="SMART" id="SM00535">
    <property type="entry name" value="RIBOc"/>
    <property type="match status" value="1"/>
</dbReference>
<dbReference type="Proteomes" id="UP000573603">
    <property type="component" value="Unassembled WGS sequence"/>
</dbReference>